<dbReference type="GeneID" id="24132942"/>
<organism evidence="1 2">
    <name type="scientific">Saprolegnia parasitica (strain CBS 223.65)</name>
    <dbReference type="NCBI Taxonomy" id="695850"/>
    <lineage>
        <taxon>Eukaryota</taxon>
        <taxon>Sar</taxon>
        <taxon>Stramenopiles</taxon>
        <taxon>Oomycota</taxon>
        <taxon>Saprolegniomycetes</taxon>
        <taxon>Saprolegniales</taxon>
        <taxon>Saprolegniaceae</taxon>
        <taxon>Saprolegnia</taxon>
    </lineage>
</organism>
<evidence type="ECO:0000313" key="1">
    <source>
        <dbReference type="EMBL" id="KDO24069.1"/>
    </source>
</evidence>
<dbReference type="VEuPathDB" id="FungiDB:SPRG_10856"/>
<dbReference type="AlphaFoldDB" id="A0A067BZW3"/>
<reference evidence="1 2" key="1">
    <citation type="journal article" date="2013" name="PLoS Genet.">
        <title>Distinctive expansion of potential virulence genes in the genome of the oomycete fish pathogen Saprolegnia parasitica.</title>
        <authorList>
            <person name="Jiang R.H."/>
            <person name="de Bruijn I."/>
            <person name="Haas B.J."/>
            <person name="Belmonte R."/>
            <person name="Lobach L."/>
            <person name="Christie J."/>
            <person name="van den Ackerveken G."/>
            <person name="Bottin A."/>
            <person name="Bulone V."/>
            <person name="Diaz-Moreno S.M."/>
            <person name="Dumas B."/>
            <person name="Fan L."/>
            <person name="Gaulin E."/>
            <person name="Govers F."/>
            <person name="Grenville-Briggs L.J."/>
            <person name="Horner N.R."/>
            <person name="Levin J.Z."/>
            <person name="Mammella M."/>
            <person name="Meijer H.J."/>
            <person name="Morris P."/>
            <person name="Nusbaum C."/>
            <person name="Oome S."/>
            <person name="Phillips A.J."/>
            <person name="van Rooyen D."/>
            <person name="Rzeszutek E."/>
            <person name="Saraiva M."/>
            <person name="Secombes C.J."/>
            <person name="Seidl M.F."/>
            <person name="Snel B."/>
            <person name="Stassen J.H."/>
            <person name="Sykes S."/>
            <person name="Tripathy S."/>
            <person name="van den Berg H."/>
            <person name="Vega-Arreguin J.C."/>
            <person name="Wawra S."/>
            <person name="Young S.K."/>
            <person name="Zeng Q."/>
            <person name="Dieguez-Uribeondo J."/>
            <person name="Russ C."/>
            <person name="Tyler B.M."/>
            <person name="van West P."/>
        </authorList>
    </citation>
    <scope>NUCLEOTIDE SEQUENCE [LARGE SCALE GENOMIC DNA]</scope>
    <source>
        <strain evidence="1 2">CBS 223.65</strain>
    </source>
</reference>
<dbReference type="RefSeq" id="XP_012205205.1">
    <property type="nucleotide sequence ID" value="XM_012349815.1"/>
</dbReference>
<proteinExistence type="predicted"/>
<dbReference type="OMA" id="GHPCTER"/>
<name>A0A067BZW3_SAPPC</name>
<gene>
    <name evidence="1" type="ORF">SPRG_10856</name>
</gene>
<dbReference type="OrthoDB" id="10295142at2759"/>
<evidence type="ECO:0008006" key="3">
    <source>
        <dbReference type="Google" id="ProtNLM"/>
    </source>
</evidence>
<keyword evidence="2" id="KW-1185">Reference proteome</keyword>
<evidence type="ECO:0000313" key="2">
    <source>
        <dbReference type="Proteomes" id="UP000030745"/>
    </source>
</evidence>
<dbReference type="EMBL" id="KK583246">
    <property type="protein sequence ID" value="KDO24069.1"/>
    <property type="molecule type" value="Genomic_DNA"/>
</dbReference>
<sequence length="392" mass="44771">MQLASSPRKRKAAAAMPFDTTSLKCSDSFLQWSSLQTIKSKRVKELAYLKKRIYELERDLVRAQRCHSTVLPWEEVAKALADDTLDKVRENRTLKSTVEYNRHKYAFLREWVHGMTPPKRHVISTFHESWRHSHIFDGDASMRKAGYEWLTTHVYHNTSREMARAAPFPETNDDFVHADVTCNDNVMHVAVTSQLIVPYPLEATATALWVADRTLLGFVSEGTVEERAPIADNIVYHREEMGPASGHIRVAGNMLYGKFTASPNRVVLVKRSILKDDAHPLDSDVWTCDVKQWFANSIAVIVADRVDDNTTRCRMYDVTGHPCTERGYVPIRELAKCFRLQARDDAEAAALLRLRTIDSQQHERVRFAELVHMLLEQQTLTDAMAALDDASF</sequence>
<dbReference type="Proteomes" id="UP000030745">
    <property type="component" value="Unassembled WGS sequence"/>
</dbReference>
<dbReference type="KEGG" id="spar:SPRG_10856"/>
<accession>A0A067BZW3</accession>
<protein>
    <recommendedName>
        <fullName evidence="3">START domain-containing protein</fullName>
    </recommendedName>
</protein>